<dbReference type="AlphaFoldDB" id="A0A5C5B837"/>
<dbReference type="Proteomes" id="UP000313849">
    <property type="component" value="Unassembled WGS sequence"/>
</dbReference>
<dbReference type="InterPro" id="IPR024047">
    <property type="entry name" value="MM3350-like_sf"/>
</dbReference>
<proteinExistence type="predicted"/>
<dbReference type="Gene3D" id="3.10.290.30">
    <property type="entry name" value="MM3350-like"/>
    <property type="match status" value="1"/>
</dbReference>
<dbReference type="SUPFAM" id="SSF159941">
    <property type="entry name" value="MM3350-like"/>
    <property type="match status" value="1"/>
</dbReference>
<dbReference type="RefSeq" id="WP_139987888.1">
    <property type="nucleotide sequence ID" value="NZ_VENP01000094.1"/>
</dbReference>
<dbReference type="Pfam" id="PF07929">
    <property type="entry name" value="PRiA4_ORF3"/>
    <property type="match status" value="1"/>
</dbReference>
<evidence type="ECO:0000313" key="3">
    <source>
        <dbReference type="Proteomes" id="UP000313849"/>
    </source>
</evidence>
<name>A0A5C5B837_9MICO</name>
<keyword evidence="3" id="KW-1185">Reference proteome</keyword>
<organism evidence="2 3">
    <name type="scientific">Miniimonas arenae</name>
    <dbReference type="NCBI Taxonomy" id="676201"/>
    <lineage>
        <taxon>Bacteria</taxon>
        <taxon>Bacillati</taxon>
        <taxon>Actinomycetota</taxon>
        <taxon>Actinomycetes</taxon>
        <taxon>Micrococcales</taxon>
        <taxon>Beutenbergiaceae</taxon>
        <taxon>Miniimonas</taxon>
    </lineage>
</organism>
<comment type="caution">
    <text evidence="2">The sequence shown here is derived from an EMBL/GenBank/DDBJ whole genome shotgun (WGS) entry which is preliminary data.</text>
</comment>
<dbReference type="PANTHER" id="PTHR41878:SF1">
    <property type="entry name" value="TNPR PROTEIN"/>
    <property type="match status" value="1"/>
</dbReference>
<dbReference type="PANTHER" id="PTHR41878">
    <property type="entry name" value="LEXA REPRESSOR-RELATED"/>
    <property type="match status" value="1"/>
</dbReference>
<reference evidence="2 3" key="1">
    <citation type="submission" date="2019-06" db="EMBL/GenBank/DDBJ databases">
        <title>Draft genome sequence of Miniimonas arenae KCTC 19750T isolated from sea sand.</title>
        <authorList>
            <person name="Park S.-J."/>
        </authorList>
    </citation>
    <scope>NUCLEOTIDE SEQUENCE [LARGE SCALE GENOMIC DNA]</scope>
    <source>
        <strain evidence="2 3">KCTC 19750</strain>
    </source>
</reference>
<gene>
    <name evidence="2" type="ORF">FH969_14485</name>
</gene>
<sequence length="427" mass="46908">METYALRVTLFDVEPPVWRELRVPAGLPLTDLHYALQAAMGWDDAHLYTFGRGERTWRDAHPDLPLEEDGATDVEDGVVADVLERGGEPATYLYDYGDRWEHELTLVALTPDGEPRAVSVPHLDAGEGACPPEDSGGAHGYERLVADGVFDGVDALDPFSLDGAARRVRLQAAPEPPLRPAVAAVLRQAPWRGPGSMFEQVRVAAELVDRSLDTRDCIDLTVHLRWFLAYLGPGGVPLTAAGYLKPADVVALAEELELSREWIGKMTREDSTPPIGQFRELVRRLGLARAFRGRMVCTKLGDRLVNDPVGMVELLVERLPWGDDEPGVAASTLTLIDLAALPHQTPDGNRYQQLNDRDARIQLGMESLRWELVGGDPGLALRSTIRTTVALLTRTDSLRPSDRGFDWHPTPAGRRLVATILGIVPLV</sequence>
<dbReference type="InterPro" id="IPR012912">
    <property type="entry name" value="Plasmid_pRiA4b_Orf3-like"/>
</dbReference>
<dbReference type="EMBL" id="VENP01000094">
    <property type="protein sequence ID" value="TNU72861.1"/>
    <property type="molecule type" value="Genomic_DNA"/>
</dbReference>
<feature type="domain" description="Plasmid pRiA4b Orf3-like" evidence="1">
    <location>
        <begin position="3"/>
        <end position="145"/>
    </location>
</feature>
<evidence type="ECO:0000313" key="2">
    <source>
        <dbReference type="EMBL" id="TNU72861.1"/>
    </source>
</evidence>
<evidence type="ECO:0000259" key="1">
    <source>
        <dbReference type="Pfam" id="PF07929"/>
    </source>
</evidence>
<accession>A0A5C5B837</accession>
<dbReference type="OrthoDB" id="9816539at2"/>
<protein>
    <submittedName>
        <fullName evidence="2">Plasmid pRiA4b ORF-3 family protein</fullName>
    </submittedName>
</protein>